<sequence length="96" mass="10996">MAAEAESPRLRKMMELARWHDEWAKRHADDGRFRPEEHPDPDSDYSVHHVDVDPSADAEAEFMMRAREIMGLDPVTGRRVSPPPDDTGDREGDRDA</sequence>
<protein>
    <submittedName>
        <fullName evidence="2">Uncharacterized protein</fullName>
    </submittedName>
</protein>
<accession>A0A8J3R4I2</accession>
<feature type="region of interest" description="Disordered" evidence="1">
    <location>
        <begin position="72"/>
        <end position="96"/>
    </location>
</feature>
<evidence type="ECO:0000256" key="1">
    <source>
        <dbReference type="SAM" id="MobiDB-lite"/>
    </source>
</evidence>
<feature type="region of interest" description="Disordered" evidence="1">
    <location>
        <begin position="29"/>
        <end position="49"/>
    </location>
</feature>
<reference evidence="2" key="1">
    <citation type="submission" date="2021-01" db="EMBL/GenBank/DDBJ databases">
        <title>Whole genome shotgun sequence of Rugosimonospora africana NBRC 104875.</title>
        <authorList>
            <person name="Komaki H."/>
            <person name="Tamura T."/>
        </authorList>
    </citation>
    <scope>NUCLEOTIDE SEQUENCE</scope>
    <source>
        <strain evidence="2">NBRC 104875</strain>
    </source>
</reference>
<evidence type="ECO:0000313" key="3">
    <source>
        <dbReference type="Proteomes" id="UP000642748"/>
    </source>
</evidence>
<organism evidence="2 3">
    <name type="scientific">Rugosimonospora africana</name>
    <dbReference type="NCBI Taxonomy" id="556532"/>
    <lineage>
        <taxon>Bacteria</taxon>
        <taxon>Bacillati</taxon>
        <taxon>Actinomycetota</taxon>
        <taxon>Actinomycetes</taxon>
        <taxon>Micromonosporales</taxon>
        <taxon>Micromonosporaceae</taxon>
        <taxon>Rugosimonospora</taxon>
    </lineage>
</organism>
<dbReference type="EMBL" id="BONZ01000124">
    <property type="protein sequence ID" value="GIH21332.1"/>
    <property type="molecule type" value="Genomic_DNA"/>
</dbReference>
<dbReference type="RefSeq" id="WP_203924716.1">
    <property type="nucleotide sequence ID" value="NZ_BONZ01000124.1"/>
</dbReference>
<name>A0A8J3R4I2_9ACTN</name>
<dbReference type="Proteomes" id="UP000642748">
    <property type="component" value="Unassembled WGS sequence"/>
</dbReference>
<comment type="caution">
    <text evidence="2">The sequence shown here is derived from an EMBL/GenBank/DDBJ whole genome shotgun (WGS) entry which is preliminary data.</text>
</comment>
<feature type="compositionally biased region" description="Basic and acidic residues" evidence="1">
    <location>
        <begin position="87"/>
        <end position="96"/>
    </location>
</feature>
<evidence type="ECO:0000313" key="2">
    <source>
        <dbReference type="EMBL" id="GIH21332.1"/>
    </source>
</evidence>
<gene>
    <name evidence="2" type="ORF">Raf01_95040</name>
</gene>
<dbReference type="AlphaFoldDB" id="A0A8J3R4I2"/>
<proteinExistence type="predicted"/>
<keyword evidence="3" id="KW-1185">Reference proteome</keyword>